<accession>A0A0E9QXJ1</accession>
<protein>
    <submittedName>
        <fullName evidence="1">Uncharacterized protein</fullName>
    </submittedName>
</protein>
<dbReference type="EMBL" id="GBXM01087375">
    <property type="protein sequence ID" value="JAH21202.1"/>
    <property type="molecule type" value="Transcribed_RNA"/>
</dbReference>
<sequence length="32" mass="4151">MILIRPKYYLLLECFNRHQNCFVYKYYKLYVD</sequence>
<name>A0A0E9QXJ1_ANGAN</name>
<evidence type="ECO:0000313" key="1">
    <source>
        <dbReference type="EMBL" id="JAH21202.1"/>
    </source>
</evidence>
<dbReference type="AlphaFoldDB" id="A0A0E9QXJ1"/>
<proteinExistence type="predicted"/>
<organism evidence="1">
    <name type="scientific">Anguilla anguilla</name>
    <name type="common">European freshwater eel</name>
    <name type="synonym">Muraena anguilla</name>
    <dbReference type="NCBI Taxonomy" id="7936"/>
    <lineage>
        <taxon>Eukaryota</taxon>
        <taxon>Metazoa</taxon>
        <taxon>Chordata</taxon>
        <taxon>Craniata</taxon>
        <taxon>Vertebrata</taxon>
        <taxon>Euteleostomi</taxon>
        <taxon>Actinopterygii</taxon>
        <taxon>Neopterygii</taxon>
        <taxon>Teleostei</taxon>
        <taxon>Anguilliformes</taxon>
        <taxon>Anguillidae</taxon>
        <taxon>Anguilla</taxon>
    </lineage>
</organism>
<reference evidence="1" key="1">
    <citation type="submission" date="2014-11" db="EMBL/GenBank/DDBJ databases">
        <authorList>
            <person name="Amaro Gonzalez C."/>
        </authorList>
    </citation>
    <scope>NUCLEOTIDE SEQUENCE</scope>
</reference>
<reference evidence="1" key="2">
    <citation type="journal article" date="2015" name="Fish Shellfish Immunol.">
        <title>Early steps in the European eel (Anguilla anguilla)-Vibrio vulnificus interaction in the gills: Role of the RtxA13 toxin.</title>
        <authorList>
            <person name="Callol A."/>
            <person name="Pajuelo D."/>
            <person name="Ebbesson L."/>
            <person name="Teles M."/>
            <person name="MacKenzie S."/>
            <person name="Amaro C."/>
        </authorList>
    </citation>
    <scope>NUCLEOTIDE SEQUENCE</scope>
</reference>